<dbReference type="Pfam" id="PF07714">
    <property type="entry name" value="PK_Tyr_Ser-Thr"/>
    <property type="match status" value="1"/>
</dbReference>
<dbReference type="EMBL" id="JNBS01002451">
    <property type="protein sequence ID" value="OQR91156.1"/>
    <property type="molecule type" value="Genomic_DNA"/>
</dbReference>
<dbReference type="PANTHER" id="PTHR44329">
    <property type="entry name" value="SERINE/THREONINE-PROTEIN KINASE TNNI3K-RELATED"/>
    <property type="match status" value="1"/>
</dbReference>
<organism evidence="2 3">
    <name type="scientific">Thraustotheca clavata</name>
    <dbReference type="NCBI Taxonomy" id="74557"/>
    <lineage>
        <taxon>Eukaryota</taxon>
        <taxon>Sar</taxon>
        <taxon>Stramenopiles</taxon>
        <taxon>Oomycota</taxon>
        <taxon>Saprolegniomycetes</taxon>
        <taxon>Saprolegniales</taxon>
        <taxon>Achlyaceae</taxon>
        <taxon>Thraustotheca</taxon>
    </lineage>
</organism>
<dbReference type="PANTHER" id="PTHR44329:SF214">
    <property type="entry name" value="PROTEIN KINASE DOMAIN-CONTAINING PROTEIN"/>
    <property type="match status" value="1"/>
</dbReference>
<dbReference type="SMART" id="SM00220">
    <property type="entry name" value="S_TKc"/>
    <property type="match status" value="1"/>
</dbReference>
<feature type="domain" description="Protein kinase" evidence="1">
    <location>
        <begin position="1"/>
        <end position="184"/>
    </location>
</feature>
<dbReference type="GO" id="GO:0005524">
    <property type="term" value="F:ATP binding"/>
    <property type="evidence" value="ECO:0007669"/>
    <property type="project" value="InterPro"/>
</dbReference>
<name>A0A1V9YZG7_9STRA</name>
<dbReference type="Proteomes" id="UP000243217">
    <property type="component" value="Unassembled WGS sequence"/>
</dbReference>
<protein>
    <submittedName>
        <fullName evidence="2">Kinase</fullName>
    </submittedName>
</protein>
<dbReference type="GO" id="GO:0004674">
    <property type="term" value="F:protein serine/threonine kinase activity"/>
    <property type="evidence" value="ECO:0007669"/>
    <property type="project" value="TreeGrafter"/>
</dbReference>
<dbReference type="PROSITE" id="PS50011">
    <property type="entry name" value="PROTEIN_KINASE_DOM"/>
    <property type="match status" value="1"/>
</dbReference>
<dbReference type="STRING" id="74557.A0A1V9YZG7"/>
<evidence type="ECO:0000313" key="2">
    <source>
        <dbReference type="EMBL" id="OQR91156.1"/>
    </source>
</evidence>
<keyword evidence="2" id="KW-0808">Transferase</keyword>
<proteinExistence type="predicted"/>
<dbReference type="InterPro" id="IPR000719">
    <property type="entry name" value="Prot_kinase_dom"/>
</dbReference>
<dbReference type="AlphaFoldDB" id="A0A1V9YZG7"/>
<evidence type="ECO:0000259" key="1">
    <source>
        <dbReference type="PROSITE" id="PS50011"/>
    </source>
</evidence>
<reference evidence="2 3" key="1">
    <citation type="journal article" date="2014" name="Genome Biol. Evol.">
        <title>The secreted proteins of Achlya hypogyna and Thraustotheca clavata identify the ancestral oomycete secretome and reveal gene acquisitions by horizontal gene transfer.</title>
        <authorList>
            <person name="Misner I."/>
            <person name="Blouin N."/>
            <person name="Leonard G."/>
            <person name="Richards T.A."/>
            <person name="Lane C.E."/>
        </authorList>
    </citation>
    <scope>NUCLEOTIDE SEQUENCE [LARGE SCALE GENOMIC DNA]</scope>
    <source>
        <strain evidence="2 3">ATCC 34112</strain>
    </source>
</reference>
<dbReference type="Gene3D" id="1.10.510.10">
    <property type="entry name" value="Transferase(Phosphotransferase) domain 1"/>
    <property type="match status" value="1"/>
</dbReference>
<sequence>MECVIEYMDLGDLRTYLSKHSPDDYHWDQKFESIYSIVHGLVYLHTFSPPIIHRDLKSRNVLVDSVKGTKLTDFGTSKLIQDDQRTMTCAIGTYRWMAPEVLSDSKYSLAADIYSFGIIISEFCTHKLPYSSMSNLQVYHEVMKGGVYPSFDDNAPEWVKDMAIQCLQVNAQDRPTVLELSVMLPRKNT</sequence>
<dbReference type="InterPro" id="IPR011009">
    <property type="entry name" value="Kinase-like_dom_sf"/>
</dbReference>
<dbReference type="PROSITE" id="PS00108">
    <property type="entry name" value="PROTEIN_KINASE_ST"/>
    <property type="match status" value="1"/>
</dbReference>
<dbReference type="InterPro" id="IPR008271">
    <property type="entry name" value="Ser/Thr_kinase_AS"/>
</dbReference>
<comment type="caution">
    <text evidence="2">The sequence shown here is derived from an EMBL/GenBank/DDBJ whole genome shotgun (WGS) entry which is preliminary data.</text>
</comment>
<evidence type="ECO:0000313" key="3">
    <source>
        <dbReference type="Proteomes" id="UP000243217"/>
    </source>
</evidence>
<gene>
    <name evidence="2" type="ORF">THRCLA_09094</name>
</gene>
<keyword evidence="3" id="KW-1185">Reference proteome</keyword>
<dbReference type="InterPro" id="IPR001245">
    <property type="entry name" value="Ser-Thr/Tyr_kinase_cat_dom"/>
</dbReference>
<dbReference type="SUPFAM" id="SSF56112">
    <property type="entry name" value="Protein kinase-like (PK-like)"/>
    <property type="match status" value="1"/>
</dbReference>
<keyword evidence="2" id="KW-0418">Kinase</keyword>
<dbReference type="InterPro" id="IPR051681">
    <property type="entry name" value="Ser/Thr_Kinases-Pseudokinases"/>
</dbReference>
<accession>A0A1V9YZG7</accession>
<dbReference type="OrthoDB" id="75074at2759"/>
<dbReference type="PRINTS" id="PR00109">
    <property type="entry name" value="TYRKINASE"/>
</dbReference>